<dbReference type="SUPFAM" id="SSF52016">
    <property type="entry name" value="LeuD/IlvD-like"/>
    <property type="match status" value="1"/>
</dbReference>
<name>A0A438AM39_9RHOB</name>
<dbReference type="Pfam" id="PF24877">
    <property type="entry name" value="ILV_EDD_C"/>
    <property type="match status" value="1"/>
</dbReference>
<dbReference type="OrthoDB" id="7793094at2"/>
<keyword evidence="2" id="KW-0456">Lyase</keyword>
<dbReference type="InterPro" id="IPR042096">
    <property type="entry name" value="Dihydro-acid_dehy_C"/>
</dbReference>
<evidence type="ECO:0000259" key="3">
    <source>
        <dbReference type="Pfam" id="PF00920"/>
    </source>
</evidence>
<dbReference type="AlphaFoldDB" id="A0A438AM39"/>
<dbReference type="InterPro" id="IPR000581">
    <property type="entry name" value="ILV_EDD_N"/>
</dbReference>
<evidence type="ECO:0000313" key="6">
    <source>
        <dbReference type="Proteomes" id="UP000285908"/>
    </source>
</evidence>
<gene>
    <name evidence="5" type="ORF">EKE94_03865</name>
</gene>
<comment type="similarity">
    <text evidence="1">Belongs to the IlvD/Edd family.</text>
</comment>
<evidence type="ECO:0000256" key="2">
    <source>
        <dbReference type="ARBA" id="ARBA00023239"/>
    </source>
</evidence>
<dbReference type="PANTHER" id="PTHR21000:SF5">
    <property type="entry name" value="DIHYDROXY-ACID DEHYDRATASE, MITOCHONDRIAL"/>
    <property type="match status" value="1"/>
</dbReference>
<evidence type="ECO:0000256" key="1">
    <source>
        <dbReference type="ARBA" id="ARBA00006486"/>
    </source>
</evidence>
<dbReference type="GO" id="GO:0004160">
    <property type="term" value="F:dihydroxy-acid dehydratase activity"/>
    <property type="evidence" value="ECO:0007669"/>
    <property type="project" value="TreeGrafter"/>
</dbReference>
<dbReference type="InterPro" id="IPR037237">
    <property type="entry name" value="IlvD/EDD_N"/>
</dbReference>
<feature type="domain" description="Dihydroxy-acid/6-phosphogluconate dehydratase N-terminal" evidence="3">
    <location>
        <begin position="41"/>
        <end position="356"/>
    </location>
</feature>
<dbReference type="RefSeq" id="WP_127905259.1">
    <property type="nucleotide sequence ID" value="NZ_RQXX01000001.1"/>
</dbReference>
<sequence>MTSDSRDPSRLRSNFEEGTSRWAVRRAQWRALGLTDEDMAKPKIAVVNTSSEMAICFSHLDAIAEKAKQAIRDAGGLPFEIRTAAPSDFIISGGRGATYILPTRDLIANDIEVQVEGAQLDGMLMLTSCDKTVPGQLMAAARQDIPTLMVICGYQASGEIDGEHVDIEEVFLHAGYHAQGNTSFDRLKEMSEQAIRSPGVCSGMGTANSMHSVTEGLGMCLPGAAPVAANSERMWDYVARSGARIVDMVWEDLRPRHIMTEGAFRNAARVDLAQAGSINCIKHLQSIAVEAGVDIDMWKVFDEEGARTPVLTAVRPIGPLSIEEFDAAGGAQGTMKRLEAVLDTDVLTVTGQTLGETLRDVVIHDDNAIRPVDDPWGDKPAIVILKGTLAPEAGVVKIGLRTPDRKLQFRGPAKVYDGSAEAEAALLAGEITPGDVVVLRGQGVRGGPGMGGASRLVFAVEGRGMGPDVAIVTDGQLSGLVNKGLVVGEVQPEWAEGGPIALVQDGDMIAIDVEAKTLDLEVAEDELARRREAFRPPEPTQDSGWLSIYERTVQPLSRGATLMTDARRGNG</sequence>
<protein>
    <submittedName>
        <fullName evidence="5">Dihydroxy-acid dehydratase</fullName>
    </submittedName>
</protein>
<dbReference type="Gene3D" id="3.50.30.80">
    <property type="entry name" value="IlvD/EDD C-terminal domain-like"/>
    <property type="match status" value="1"/>
</dbReference>
<reference evidence="5 6" key="1">
    <citation type="submission" date="2018-11" db="EMBL/GenBank/DDBJ databases">
        <title>Mesobaculum littorinae gen. nov., sp. nov., isolated from Littorina scabra that represents a novel genus of the order Rhodobacteraceae.</title>
        <authorList>
            <person name="Li F."/>
        </authorList>
    </citation>
    <scope>NUCLEOTIDE SEQUENCE [LARGE SCALE GENOMIC DNA]</scope>
    <source>
        <strain evidence="5 6">M0103</strain>
    </source>
</reference>
<keyword evidence="6" id="KW-1185">Reference proteome</keyword>
<dbReference type="InterPro" id="IPR050165">
    <property type="entry name" value="DHAD_IlvD/Edd"/>
</dbReference>
<evidence type="ECO:0000313" key="5">
    <source>
        <dbReference type="EMBL" id="RVV99818.1"/>
    </source>
</evidence>
<feature type="domain" description="Dihydroxy-acid/6-phosphogluconate dehydratase C-terminal" evidence="4">
    <location>
        <begin position="368"/>
        <end position="560"/>
    </location>
</feature>
<proteinExistence type="inferred from homology"/>
<evidence type="ECO:0000259" key="4">
    <source>
        <dbReference type="Pfam" id="PF24877"/>
    </source>
</evidence>
<dbReference type="EMBL" id="RQXX01000001">
    <property type="protein sequence ID" value="RVV99818.1"/>
    <property type="molecule type" value="Genomic_DNA"/>
</dbReference>
<dbReference type="InterPro" id="IPR020558">
    <property type="entry name" value="DiOHA_6PGluconate_deHydtase_CS"/>
</dbReference>
<dbReference type="Proteomes" id="UP000285908">
    <property type="component" value="Unassembled WGS sequence"/>
</dbReference>
<organism evidence="5 6">
    <name type="scientific">Mesobaculum littorinae</name>
    <dbReference type="NCBI Taxonomy" id="2486419"/>
    <lineage>
        <taxon>Bacteria</taxon>
        <taxon>Pseudomonadati</taxon>
        <taxon>Pseudomonadota</taxon>
        <taxon>Alphaproteobacteria</taxon>
        <taxon>Rhodobacterales</taxon>
        <taxon>Roseobacteraceae</taxon>
        <taxon>Mesobaculum</taxon>
    </lineage>
</organism>
<dbReference type="GO" id="GO:0009082">
    <property type="term" value="P:branched-chain amino acid biosynthetic process"/>
    <property type="evidence" value="ECO:0007669"/>
    <property type="project" value="TreeGrafter"/>
</dbReference>
<dbReference type="InterPro" id="IPR056740">
    <property type="entry name" value="ILV_EDD_C"/>
</dbReference>
<dbReference type="PANTHER" id="PTHR21000">
    <property type="entry name" value="DIHYDROXY-ACID DEHYDRATASE DAD"/>
    <property type="match status" value="1"/>
</dbReference>
<dbReference type="SUPFAM" id="SSF143975">
    <property type="entry name" value="IlvD/EDD N-terminal domain-like"/>
    <property type="match status" value="1"/>
</dbReference>
<dbReference type="Pfam" id="PF00920">
    <property type="entry name" value="ILVD_EDD_N"/>
    <property type="match status" value="1"/>
</dbReference>
<accession>A0A438AM39</accession>
<dbReference type="PROSITE" id="PS00886">
    <property type="entry name" value="ILVD_EDD_1"/>
    <property type="match status" value="1"/>
</dbReference>
<comment type="caution">
    <text evidence="5">The sequence shown here is derived from an EMBL/GenBank/DDBJ whole genome shotgun (WGS) entry which is preliminary data.</text>
</comment>